<accession>E4PSZ1</accession>
<organism evidence="3 4">
    <name type="scientific">Mycoplasma leachii (strain DSM 21131 / NCTC 10133 / N29 / PG50)</name>
    <dbReference type="NCBI Taxonomy" id="880447"/>
    <lineage>
        <taxon>Bacteria</taxon>
        <taxon>Bacillati</taxon>
        <taxon>Mycoplasmatota</taxon>
        <taxon>Mollicutes</taxon>
        <taxon>Mycoplasmataceae</taxon>
        <taxon>Mycoplasma</taxon>
    </lineage>
</organism>
<sequence>MKINNDNYIPRIMDKIIQKHLKIAGAICVEGPKWCGKTWTSRQNSNSEFLVGSAANAFSNRQLAILNPEYVLKGEFPRMIDEWQEVPSLWDATREEVDKYSQNGLFILTGSSTPTHKGVLHSGAGRIVRLRMNTMTLFESGDSTGILSLKDLLLDEIKTEYVDELDFKKLAYLIVRGGWPKNIKTSFDDCEVLPRSYIDSILESKLLDENNNAYNSNYIKLILKSLARNVSTTVSERSIINDISQNEVDSISRPTLSKYLDFLNNMFLFSNLESYSLNPRSSLRVKQQEKKYFCDPSLACALLDLTPNKIMSDLNLYGLLFEGLVIRDLKVYAQANEAKVYHYQDYLYNELDAVIEFKNGEWCAIEIKLGLNQVEQAAKQLNKAIDAITRSKNKPPINKCIIVGFGNLVYKRKEDGIIVIPINALKD</sequence>
<evidence type="ECO:0008006" key="5">
    <source>
        <dbReference type="Google" id="ProtNLM"/>
    </source>
</evidence>
<proteinExistence type="predicted"/>
<keyword evidence="4" id="KW-1185">Reference proteome</keyword>
<feature type="domain" description="DUF4143" evidence="2">
    <location>
        <begin position="215"/>
        <end position="369"/>
    </location>
</feature>
<dbReference type="PANTHER" id="PTHR43566:SF2">
    <property type="entry name" value="DUF4143 DOMAIN-CONTAINING PROTEIN"/>
    <property type="match status" value="1"/>
</dbReference>
<dbReference type="InterPro" id="IPR041682">
    <property type="entry name" value="AAA_14"/>
</dbReference>
<reference evidence="3 4" key="2">
    <citation type="journal article" date="2012" name="J. Bacteriol.">
        <title>Complete Genome Sequences of Mycoplasma leachii Strain PG50T and the Pathogenic Mycoplasma mycoides subsp. mycoides Small Colony Biotype Strain Gladysdale.</title>
        <authorList>
            <person name="Wise K.S."/>
            <person name="Calcutt M.J."/>
            <person name="Foecking M.F."/>
            <person name="Madupu R."/>
            <person name="Deboy R.T."/>
            <person name="Roske K."/>
            <person name="Hvinden M.L."/>
            <person name="Martin T.R."/>
            <person name="Durkin A.S."/>
            <person name="Glass J.I."/>
            <person name="Methe B.A."/>
        </authorList>
    </citation>
    <scope>NUCLEOTIDE SEQUENCE [LARGE SCALE GENOMIC DNA]</scope>
    <source>
        <strain evidence="4">DSM 21131 / NCTC 10133 / N29 / PG50</strain>
    </source>
</reference>
<protein>
    <recommendedName>
        <fullName evidence="5">ATPase</fullName>
    </recommendedName>
</protein>
<dbReference type="Pfam" id="PF13173">
    <property type="entry name" value="AAA_14"/>
    <property type="match status" value="1"/>
</dbReference>
<dbReference type="AlphaFoldDB" id="E4PSZ1"/>
<feature type="domain" description="AAA" evidence="1">
    <location>
        <begin position="26"/>
        <end position="139"/>
    </location>
</feature>
<name>E4PSZ1_MYCLG</name>
<reference evidence="4" key="1">
    <citation type="submission" date="2010-07" db="EMBL/GenBank/DDBJ databases">
        <title>Genome sequence of Mycoplasma leachii PG50 MU clone A8.</title>
        <authorList>
            <person name="Wise K."/>
            <person name="Calcutt M.J."/>
            <person name="Foecking M.F."/>
            <person name="Madupu R."/>
            <person name="DeBoy R.T."/>
            <person name="Roske K."/>
            <person name="Martin T.R."/>
            <person name="Hvinden M.L."/>
            <person name="Durkin A.S."/>
            <person name="Glass J."/>
            <person name="Methe B.A."/>
        </authorList>
    </citation>
    <scope>NUCLEOTIDE SEQUENCE [LARGE SCALE GENOMIC DNA]</scope>
    <source>
        <strain evidence="4">DSM 21131 / NCTC 10133 / N29 / PG50</strain>
    </source>
</reference>
<dbReference type="EMBL" id="CP002108">
    <property type="protein sequence ID" value="ADR24492.1"/>
    <property type="molecule type" value="Genomic_DNA"/>
</dbReference>
<dbReference type="PANTHER" id="PTHR43566">
    <property type="entry name" value="CONSERVED PROTEIN"/>
    <property type="match status" value="1"/>
</dbReference>
<evidence type="ECO:0000259" key="2">
    <source>
        <dbReference type="Pfam" id="PF13635"/>
    </source>
</evidence>
<evidence type="ECO:0000259" key="1">
    <source>
        <dbReference type="Pfam" id="PF13173"/>
    </source>
</evidence>
<dbReference type="Proteomes" id="UP000008712">
    <property type="component" value="Chromosome"/>
</dbReference>
<dbReference type="HOGENOM" id="CLU_041527_4_1_14"/>
<dbReference type="Pfam" id="PF13635">
    <property type="entry name" value="DUF4143"/>
    <property type="match status" value="1"/>
</dbReference>
<evidence type="ECO:0000313" key="3">
    <source>
        <dbReference type="EMBL" id="ADR24492.1"/>
    </source>
</evidence>
<dbReference type="eggNOG" id="COG1373">
    <property type="taxonomic scope" value="Bacteria"/>
</dbReference>
<dbReference type="KEGG" id="mlc:MSB_A0017"/>
<gene>
    <name evidence="3" type="ordered locus">MSB_A0017</name>
</gene>
<dbReference type="InterPro" id="IPR025420">
    <property type="entry name" value="DUF4143"/>
</dbReference>
<evidence type="ECO:0000313" key="4">
    <source>
        <dbReference type="Proteomes" id="UP000008712"/>
    </source>
</evidence>